<dbReference type="EMBL" id="DXES01000163">
    <property type="protein sequence ID" value="HIX66054.1"/>
    <property type="molecule type" value="Genomic_DNA"/>
</dbReference>
<dbReference type="Proteomes" id="UP000886800">
    <property type="component" value="Unassembled WGS sequence"/>
</dbReference>
<comment type="caution">
    <text evidence="2">The sequence shown here is derived from an EMBL/GenBank/DDBJ whole genome shotgun (WGS) entry which is preliminary data.</text>
</comment>
<dbReference type="InterPro" id="IPR012338">
    <property type="entry name" value="Beta-lactam/transpept-like"/>
</dbReference>
<dbReference type="PANTHER" id="PTHR43283">
    <property type="entry name" value="BETA-LACTAMASE-RELATED"/>
    <property type="match status" value="1"/>
</dbReference>
<dbReference type="AlphaFoldDB" id="A0A9D1WRS8"/>
<dbReference type="InterPro" id="IPR001466">
    <property type="entry name" value="Beta-lactam-related"/>
</dbReference>
<dbReference type="InterPro" id="IPR050789">
    <property type="entry name" value="Diverse_Enzym_Activities"/>
</dbReference>
<dbReference type="Gene3D" id="3.40.710.10">
    <property type="entry name" value="DD-peptidase/beta-lactamase superfamily"/>
    <property type="match status" value="1"/>
</dbReference>
<evidence type="ECO:0000259" key="1">
    <source>
        <dbReference type="Pfam" id="PF00144"/>
    </source>
</evidence>
<evidence type="ECO:0000313" key="2">
    <source>
        <dbReference type="EMBL" id="HIX66054.1"/>
    </source>
</evidence>
<name>A0A9D1WRS8_9FIRM</name>
<sequence length="475" mass="52573">MAEGSPTCPTAFPPAAVLRLLDSLELRGAEVHGLLILHRGRTVFEGYSAPHRMEEPHMLHSLTKVLVNTAVGLLYDRGALGLEDRVLDYFPAYRPGANAYLQQLTIRDLLTMRSGQLRRCGGGDWRVLQGSWLKDYFLRVPLQQQPGSRYVYSSGNSYLLSAIVQQITGRTCHDFLQEALFPQLGIGGICWTLSPEGINPGGNGASLTLRQLARIAALYLEGGRAFGRQLLSQRWVDLSLGRLAYPDGFRDKGGYNFHWRRREGCWLAGGMYGQTCAIAPQLGTALVMTAADPADRVEPEVDRFFQDLAAGGASGEAHWQALENRAQRMTLLNRYPVILGENPLHRGQAVYRPAENSAGVRWFSLSVEADAVTCAFWEGDGLHRITAGLNRWREGTSHLGEWGLHDGYPLAGAAVWAHARWLDPHTLELIWRFSGTAYWDMVTLCWGPGRVTLTRRSNTCPHRAVTLVGTPDGAL</sequence>
<reference evidence="2" key="2">
    <citation type="submission" date="2021-04" db="EMBL/GenBank/DDBJ databases">
        <authorList>
            <person name="Gilroy R."/>
        </authorList>
    </citation>
    <scope>NUCLEOTIDE SEQUENCE</scope>
    <source>
        <strain evidence="2">CHK188-5543</strain>
    </source>
</reference>
<accession>A0A9D1WRS8</accession>
<dbReference type="SUPFAM" id="SSF56601">
    <property type="entry name" value="beta-lactamase/transpeptidase-like"/>
    <property type="match status" value="1"/>
</dbReference>
<gene>
    <name evidence="2" type="ORF">H9736_07375</name>
</gene>
<feature type="domain" description="Beta-lactamase-related" evidence="1">
    <location>
        <begin position="34"/>
        <end position="304"/>
    </location>
</feature>
<reference evidence="2" key="1">
    <citation type="journal article" date="2021" name="PeerJ">
        <title>Extensive microbial diversity within the chicken gut microbiome revealed by metagenomics and culture.</title>
        <authorList>
            <person name="Gilroy R."/>
            <person name="Ravi A."/>
            <person name="Getino M."/>
            <person name="Pursley I."/>
            <person name="Horton D.L."/>
            <person name="Alikhan N.F."/>
            <person name="Baker D."/>
            <person name="Gharbi K."/>
            <person name="Hall N."/>
            <person name="Watson M."/>
            <person name="Adriaenssens E.M."/>
            <person name="Foster-Nyarko E."/>
            <person name="Jarju S."/>
            <person name="Secka A."/>
            <person name="Antonio M."/>
            <person name="Oren A."/>
            <person name="Chaudhuri R.R."/>
            <person name="La Ragione R."/>
            <person name="Hildebrand F."/>
            <person name="Pallen M.J."/>
        </authorList>
    </citation>
    <scope>NUCLEOTIDE SEQUENCE</scope>
    <source>
        <strain evidence="2">CHK188-5543</strain>
    </source>
</reference>
<proteinExistence type="predicted"/>
<evidence type="ECO:0000313" key="3">
    <source>
        <dbReference type="Proteomes" id="UP000886800"/>
    </source>
</evidence>
<dbReference type="Pfam" id="PF00144">
    <property type="entry name" value="Beta-lactamase"/>
    <property type="match status" value="1"/>
</dbReference>
<organism evidence="2 3">
    <name type="scientific">Candidatus Anaerotruncus excrementipullorum</name>
    <dbReference type="NCBI Taxonomy" id="2838465"/>
    <lineage>
        <taxon>Bacteria</taxon>
        <taxon>Bacillati</taxon>
        <taxon>Bacillota</taxon>
        <taxon>Clostridia</taxon>
        <taxon>Eubacteriales</taxon>
        <taxon>Oscillospiraceae</taxon>
        <taxon>Anaerotruncus</taxon>
    </lineage>
</organism>
<protein>
    <submittedName>
        <fullName evidence="2">Beta-lactamase family protein</fullName>
    </submittedName>
</protein>
<dbReference type="PANTHER" id="PTHR43283:SF7">
    <property type="entry name" value="BETA-LACTAMASE-RELATED DOMAIN-CONTAINING PROTEIN"/>
    <property type="match status" value="1"/>
</dbReference>